<dbReference type="KEGG" id="bcu:BCAH820_0886"/>
<accession>B7JRI8</accession>
<feature type="transmembrane region" description="Helical" evidence="1">
    <location>
        <begin position="27"/>
        <end position="49"/>
    </location>
</feature>
<dbReference type="AlphaFoldDB" id="B7JRI8"/>
<dbReference type="GO" id="GO:1901264">
    <property type="term" value="P:carbohydrate derivative transport"/>
    <property type="evidence" value="ECO:0007669"/>
    <property type="project" value="TreeGrafter"/>
</dbReference>
<evidence type="ECO:0000313" key="2">
    <source>
        <dbReference type="EMBL" id="ACK88004.1"/>
    </source>
</evidence>
<name>B7JRI8_BACC0</name>
<dbReference type="HOGENOM" id="CLU_167524_0_0_9"/>
<dbReference type="PANTHER" id="PTHR33989">
    <property type="match status" value="1"/>
</dbReference>
<gene>
    <name evidence="2" type="primary">celB1</name>
    <name evidence="2" type="ordered locus">BCAH820_0886</name>
</gene>
<dbReference type="EMBL" id="CP001283">
    <property type="protein sequence ID" value="ACK88004.1"/>
    <property type="molecule type" value="Genomic_DNA"/>
</dbReference>
<reference evidence="2 3" key="1">
    <citation type="submission" date="2008-10" db="EMBL/GenBank/DDBJ databases">
        <title>Genome sequence of Bacillus cereus AH820.</title>
        <authorList>
            <person name="Dodson R.J."/>
            <person name="Durkin A.S."/>
            <person name="Rosovitz M.J."/>
            <person name="Rasko D.A."/>
            <person name="Hoffmaster A."/>
            <person name="Ravel J."/>
            <person name="Sutton G."/>
        </authorList>
    </citation>
    <scope>NUCLEOTIDE SEQUENCE [LARGE SCALE GENOMIC DNA]</scope>
    <source>
        <strain evidence="2 3">AH820</strain>
    </source>
</reference>
<organism evidence="2 3">
    <name type="scientific">Bacillus cereus (strain AH820)</name>
    <dbReference type="NCBI Taxonomy" id="405535"/>
    <lineage>
        <taxon>Bacteria</taxon>
        <taxon>Bacillati</taxon>
        <taxon>Bacillota</taxon>
        <taxon>Bacilli</taxon>
        <taxon>Bacillales</taxon>
        <taxon>Bacillaceae</taxon>
        <taxon>Bacillus</taxon>
        <taxon>Bacillus cereus group</taxon>
    </lineage>
</organism>
<keyword evidence="1" id="KW-0472">Membrane</keyword>
<evidence type="ECO:0000313" key="3">
    <source>
        <dbReference type="Proteomes" id="UP000001363"/>
    </source>
</evidence>
<evidence type="ECO:0000256" key="1">
    <source>
        <dbReference type="SAM" id="Phobius"/>
    </source>
</evidence>
<feature type="transmembrane region" description="Helical" evidence="1">
    <location>
        <begin position="69"/>
        <end position="90"/>
    </location>
</feature>
<dbReference type="GO" id="GO:0005886">
    <property type="term" value="C:plasma membrane"/>
    <property type="evidence" value="ECO:0007669"/>
    <property type="project" value="TreeGrafter"/>
</dbReference>
<dbReference type="PANTHER" id="PTHR33989:SF11">
    <property type="entry name" value="LICHENAN PERMEASE IIC COMPONENT"/>
    <property type="match status" value="1"/>
</dbReference>
<protein>
    <submittedName>
        <fullName evidence="2">PTS system, cellobiose-specific IIC component</fullName>
    </submittedName>
</protein>
<keyword evidence="1" id="KW-0812">Transmembrane</keyword>
<sequence>MNGFMSFMEQKIMPTTQKIAGQRHLLAIRNGVISTLPLTIVGSFFVIFLNLPIDAYMEWIAPFRHILDIPFRFTVGLMALYAAFAGRRFAREFLSAQSIKCRVIICTRLFTSIG</sequence>
<keyword evidence="1" id="KW-1133">Transmembrane helix</keyword>
<dbReference type="Proteomes" id="UP000001363">
    <property type="component" value="Chromosome"/>
</dbReference>
<dbReference type="InterPro" id="IPR051088">
    <property type="entry name" value="PTS_Sugar-EIIC/EIIB"/>
</dbReference>
<proteinExistence type="predicted"/>